<feature type="active site" evidence="4">
    <location>
        <position position="44"/>
    </location>
</feature>
<dbReference type="Pfam" id="PF00708">
    <property type="entry name" value="Acylphosphatase"/>
    <property type="match status" value="1"/>
</dbReference>
<dbReference type="PANTHER" id="PTHR47268:SF4">
    <property type="entry name" value="ACYLPHOSPHATASE"/>
    <property type="match status" value="1"/>
</dbReference>
<dbReference type="GO" id="GO:0003998">
    <property type="term" value="F:acylphosphatase activity"/>
    <property type="evidence" value="ECO:0007669"/>
    <property type="project" value="UniProtKB-EC"/>
</dbReference>
<comment type="catalytic activity">
    <reaction evidence="3 4">
        <text>an acyl phosphate + H2O = a carboxylate + phosphate + H(+)</text>
        <dbReference type="Rhea" id="RHEA:14965"/>
        <dbReference type="ChEBI" id="CHEBI:15377"/>
        <dbReference type="ChEBI" id="CHEBI:15378"/>
        <dbReference type="ChEBI" id="CHEBI:29067"/>
        <dbReference type="ChEBI" id="CHEBI:43474"/>
        <dbReference type="ChEBI" id="CHEBI:59918"/>
        <dbReference type="EC" id="3.6.1.7"/>
    </reaction>
</comment>
<dbReference type="SUPFAM" id="SSF54975">
    <property type="entry name" value="Acylphosphatase/BLUF domain-like"/>
    <property type="match status" value="1"/>
</dbReference>
<sequence>MDKRSRLSGMRVNVLISGAVQGVGYRRFVQRHALDLGLHGYAENLSDGRVEIVAEGERGDLERLLHWLRRGPYHAAVTHLDVQWNEATGLNDFFVY</sequence>
<dbReference type="InterPro" id="IPR036046">
    <property type="entry name" value="Acylphosphatase-like_dom_sf"/>
</dbReference>
<dbReference type="KEGG" id="dpd:Deipe_3732"/>
<reference evidence="8" key="1">
    <citation type="submission" date="2012-03" db="EMBL/GenBank/DDBJ databases">
        <title>Complete sequence of chromosome of Deinococcus peraridilitoris DSM 19664.</title>
        <authorList>
            <person name="Lucas S."/>
            <person name="Copeland A."/>
            <person name="Lapidus A."/>
            <person name="Glavina del Rio T."/>
            <person name="Dalin E."/>
            <person name="Tice H."/>
            <person name="Bruce D."/>
            <person name="Goodwin L."/>
            <person name="Pitluck S."/>
            <person name="Peters L."/>
            <person name="Mikhailova N."/>
            <person name="Lu M."/>
            <person name="Kyrpides N."/>
            <person name="Mavromatis K."/>
            <person name="Ivanova N."/>
            <person name="Brettin T."/>
            <person name="Detter J.C."/>
            <person name="Han C."/>
            <person name="Larimer F."/>
            <person name="Land M."/>
            <person name="Hauser L."/>
            <person name="Markowitz V."/>
            <person name="Cheng J.-F."/>
            <person name="Hugenholtz P."/>
            <person name="Woyke T."/>
            <person name="Wu D."/>
            <person name="Pukall R."/>
            <person name="Steenblock K."/>
            <person name="Brambilla E."/>
            <person name="Klenk H.-P."/>
            <person name="Eisen J.A."/>
        </authorList>
    </citation>
    <scope>NUCLEOTIDE SEQUENCE [LARGE SCALE GENOMIC DNA]</scope>
    <source>
        <strain evidence="8">DSM 19664 / LMG 22246 / CIP 109416 / KR-200</strain>
    </source>
</reference>
<dbReference type="STRING" id="937777.Deipe_3732"/>
<accession>L0A5K3</accession>
<dbReference type="Gene3D" id="3.30.70.100">
    <property type="match status" value="1"/>
</dbReference>
<comment type="similarity">
    <text evidence="1 5">Belongs to the acylphosphatase family.</text>
</comment>
<gene>
    <name evidence="7" type="ordered locus">Deipe_3732</name>
</gene>
<keyword evidence="4" id="KW-0378">Hydrolase</keyword>
<evidence type="ECO:0000313" key="7">
    <source>
        <dbReference type="EMBL" id="AFZ69158.1"/>
    </source>
</evidence>
<dbReference type="eggNOG" id="COG1254">
    <property type="taxonomic scope" value="Bacteria"/>
</dbReference>
<feature type="active site" evidence="4">
    <location>
        <position position="26"/>
    </location>
</feature>
<feature type="domain" description="Acylphosphatase-like" evidence="6">
    <location>
        <begin position="11"/>
        <end position="96"/>
    </location>
</feature>
<dbReference type="PATRIC" id="fig|937777.3.peg.3742"/>
<dbReference type="NCBIfam" id="NF011007">
    <property type="entry name" value="PRK14433.1"/>
    <property type="match status" value="1"/>
</dbReference>
<dbReference type="InterPro" id="IPR020456">
    <property type="entry name" value="Acylphosphatase"/>
</dbReference>
<evidence type="ECO:0000313" key="8">
    <source>
        <dbReference type="Proteomes" id="UP000010467"/>
    </source>
</evidence>
<dbReference type="InterPro" id="IPR001792">
    <property type="entry name" value="Acylphosphatase-like_dom"/>
</dbReference>
<dbReference type="HOGENOM" id="CLU_141932_2_1_0"/>
<organism evidence="7 8">
    <name type="scientific">Deinococcus peraridilitoris (strain DSM 19664 / LMG 22246 / CIP 109416 / KR-200)</name>
    <dbReference type="NCBI Taxonomy" id="937777"/>
    <lineage>
        <taxon>Bacteria</taxon>
        <taxon>Thermotogati</taxon>
        <taxon>Deinococcota</taxon>
        <taxon>Deinococci</taxon>
        <taxon>Deinococcales</taxon>
        <taxon>Deinococcaceae</taxon>
        <taxon>Deinococcus</taxon>
    </lineage>
</organism>
<evidence type="ECO:0000256" key="4">
    <source>
        <dbReference type="PROSITE-ProRule" id="PRU00520"/>
    </source>
</evidence>
<evidence type="ECO:0000256" key="5">
    <source>
        <dbReference type="RuleBase" id="RU004168"/>
    </source>
</evidence>
<name>L0A5K3_DEIPD</name>
<dbReference type="EMBL" id="CP003382">
    <property type="protein sequence ID" value="AFZ69158.1"/>
    <property type="molecule type" value="Genomic_DNA"/>
</dbReference>
<proteinExistence type="inferred from homology"/>
<dbReference type="PANTHER" id="PTHR47268">
    <property type="entry name" value="ACYLPHOSPHATASE"/>
    <property type="match status" value="1"/>
</dbReference>
<dbReference type="AlphaFoldDB" id="L0A5K3"/>
<evidence type="ECO:0000256" key="1">
    <source>
        <dbReference type="ARBA" id="ARBA00005614"/>
    </source>
</evidence>
<protein>
    <recommendedName>
        <fullName evidence="2 4">acylphosphatase</fullName>
        <ecNumber evidence="2 4">3.6.1.7</ecNumber>
    </recommendedName>
</protein>
<dbReference type="PROSITE" id="PS51160">
    <property type="entry name" value="ACYLPHOSPHATASE_3"/>
    <property type="match status" value="1"/>
</dbReference>
<dbReference type="EC" id="3.6.1.7" evidence="2 4"/>
<evidence type="ECO:0000259" key="6">
    <source>
        <dbReference type="PROSITE" id="PS51160"/>
    </source>
</evidence>
<evidence type="ECO:0000256" key="2">
    <source>
        <dbReference type="ARBA" id="ARBA00012150"/>
    </source>
</evidence>
<dbReference type="Proteomes" id="UP000010467">
    <property type="component" value="Chromosome"/>
</dbReference>
<keyword evidence="8" id="KW-1185">Reference proteome</keyword>
<evidence type="ECO:0000256" key="3">
    <source>
        <dbReference type="ARBA" id="ARBA00047645"/>
    </source>
</evidence>